<dbReference type="SMART" id="SM00560">
    <property type="entry name" value="LamGL"/>
    <property type="match status" value="1"/>
</dbReference>
<dbReference type="InterPro" id="IPR013320">
    <property type="entry name" value="ConA-like_dom_sf"/>
</dbReference>
<dbReference type="Gene3D" id="2.60.120.200">
    <property type="match status" value="1"/>
</dbReference>
<dbReference type="GO" id="GO:0005975">
    <property type="term" value="P:carbohydrate metabolic process"/>
    <property type="evidence" value="ECO:0007669"/>
    <property type="project" value="UniProtKB-ARBA"/>
</dbReference>
<organism evidence="5 6">
    <name type="scientific">Bacteroides reticulotermitis</name>
    <dbReference type="NCBI Taxonomy" id="1133319"/>
    <lineage>
        <taxon>Bacteria</taxon>
        <taxon>Pseudomonadati</taxon>
        <taxon>Bacteroidota</taxon>
        <taxon>Bacteroidia</taxon>
        <taxon>Bacteroidales</taxon>
        <taxon>Bacteroidaceae</taxon>
        <taxon>Bacteroides</taxon>
    </lineage>
</organism>
<keyword evidence="1 3" id="KW-0732">Signal</keyword>
<dbReference type="EMBL" id="JACIER010000010">
    <property type="protein sequence ID" value="MBB4044726.1"/>
    <property type="molecule type" value="Genomic_DNA"/>
</dbReference>
<evidence type="ECO:0000256" key="1">
    <source>
        <dbReference type="ARBA" id="ARBA00022729"/>
    </source>
</evidence>
<evidence type="ECO:0000313" key="6">
    <source>
        <dbReference type="Proteomes" id="UP000560658"/>
    </source>
</evidence>
<keyword evidence="6" id="KW-1185">Reference proteome</keyword>
<evidence type="ECO:0000256" key="3">
    <source>
        <dbReference type="SAM" id="SignalP"/>
    </source>
</evidence>
<keyword evidence="2" id="KW-1015">Disulfide bond</keyword>
<evidence type="ECO:0000313" key="5">
    <source>
        <dbReference type="EMBL" id="MBB4044726.1"/>
    </source>
</evidence>
<name>A0A840CZF7_9BACE</name>
<comment type="caution">
    <text evidence="5">The sequence shown here is derived from an EMBL/GenBank/DDBJ whole genome shotgun (WGS) entry which is preliminary data.</text>
</comment>
<feature type="signal peptide" evidence="3">
    <location>
        <begin position="1"/>
        <end position="19"/>
    </location>
</feature>
<dbReference type="Gene3D" id="2.60.40.1740">
    <property type="entry name" value="hypothetical protein (bacova_03559)"/>
    <property type="match status" value="1"/>
</dbReference>
<accession>A0A840CZF7</accession>
<reference evidence="5" key="1">
    <citation type="submission" date="2020-08" db="EMBL/GenBank/DDBJ databases">
        <title>Genomic Encyclopedia of Type Strains, Phase IV (KMG-IV): sequencing the most valuable type-strain genomes for metagenomic binning, comparative biology and taxonomic classification.</title>
        <authorList>
            <person name="Goeker M."/>
        </authorList>
    </citation>
    <scope>NUCLEOTIDE SEQUENCE [LARGE SCALE GENOMIC DNA]</scope>
    <source>
        <strain evidence="5">DSM 105720</strain>
    </source>
</reference>
<sequence length="403" mass="44840">MKTYNLRNSLLAMSFGALALMGCTEGDKFDYGKTVVYITGTETTPVTKFVVEDTPSAYAVTASATSKVDKEVKVKFAIDNSLVEAYNKEHKTSYYVIPDGAVTLEGNDVVIPSGKAFSTPATVKVVSTENFAEGRVYVVPVTMTQVDGLEVLQPSKTIFLQISRVIQFTSLNVSNTNLYSNFIFSEDKKKELSNFTYEIKFHSQQWHSIARLCSFTSADEKRSSMLRFGEAGMDVNAMQWVSPSGSIVSNTRFSTDRWYMVSLTYDGNKLTMYVDGVKDTEGAGDGKPVDFQRFELGMSWTSYRGSQYFRGRIAEVRVWNRALSPAELQMGLCGVDAQSEGLLAYWKMNEGQGSIFKDATGHGYDMDWTKTAREINEGAGLSYNLNYSSAIAWDSDDKNKCNQ</sequence>
<dbReference type="AlphaFoldDB" id="A0A840CZF7"/>
<dbReference type="Proteomes" id="UP000560658">
    <property type="component" value="Unassembled WGS sequence"/>
</dbReference>
<evidence type="ECO:0000256" key="2">
    <source>
        <dbReference type="ARBA" id="ARBA00023157"/>
    </source>
</evidence>
<evidence type="ECO:0000259" key="4">
    <source>
        <dbReference type="SMART" id="SM00560"/>
    </source>
</evidence>
<feature type="chain" id="PRO_5032954479" description="LamG-like jellyroll fold domain-containing protein" evidence="3">
    <location>
        <begin position="20"/>
        <end position="403"/>
    </location>
</feature>
<protein>
    <recommendedName>
        <fullName evidence="4">LamG-like jellyroll fold domain-containing protein</fullName>
    </recommendedName>
</protein>
<dbReference type="InterPro" id="IPR006558">
    <property type="entry name" value="LamG-like"/>
</dbReference>
<dbReference type="Pfam" id="PF08522">
    <property type="entry name" value="BT_3987-like_N"/>
    <property type="match status" value="1"/>
</dbReference>
<gene>
    <name evidence="5" type="ORF">GGR06_002524</name>
</gene>
<dbReference type="RefSeq" id="WP_044163440.1">
    <property type="nucleotide sequence ID" value="NZ_JACIER010000010.1"/>
</dbReference>
<dbReference type="SUPFAM" id="SSF49899">
    <property type="entry name" value="Concanavalin A-like lectins/glucanases"/>
    <property type="match status" value="1"/>
</dbReference>
<dbReference type="InterPro" id="IPR013728">
    <property type="entry name" value="BT_3987-like_N"/>
</dbReference>
<dbReference type="Pfam" id="PF13385">
    <property type="entry name" value="Laminin_G_3"/>
    <property type="match status" value="1"/>
</dbReference>
<feature type="domain" description="LamG-like jellyroll fold" evidence="4">
    <location>
        <begin position="193"/>
        <end position="326"/>
    </location>
</feature>
<dbReference type="GO" id="GO:0004553">
    <property type="term" value="F:hydrolase activity, hydrolyzing O-glycosyl compounds"/>
    <property type="evidence" value="ECO:0007669"/>
    <property type="project" value="UniProtKB-ARBA"/>
</dbReference>
<proteinExistence type="predicted"/>
<dbReference type="PROSITE" id="PS51257">
    <property type="entry name" value="PROKAR_LIPOPROTEIN"/>
    <property type="match status" value="1"/>
</dbReference>